<dbReference type="Proteomes" id="UP000494214">
    <property type="component" value="Unassembled WGS sequence"/>
</dbReference>
<evidence type="ECO:0000256" key="2">
    <source>
        <dbReference type="ARBA" id="ARBA00022845"/>
    </source>
</evidence>
<dbReference type="PANTHER" id="PTHR12789">
    <property type="entry name" value="DENSITY-REGULATED PROTEIN HOMOLOG"/>
    <property type="match status" value="1"/>
</dbReference>
<dbReference type="GO" id="GO:0006417">
    <property type="term" value="P:regulation of translation"/>
    <property type="evidence" value="ECO:0007669"/>
    <property type="project" value="UniProtKB-KW"/>
</dbReference>
<dbReference type="GO" id="GO:0003729">
    <property type="term" value="F:mRNA binding"/>
    <property type="evidence" value="ECO:0007669"/>
    <property type="project" value="TreeGrafter"/>
</dbReference>
<evidence type="ECO:0000259" key="4">
    <source>
        <dbReference type="PROSITE" id="PS50296"/>
    </source>
</evidence>
<evidence type="ECO:0000256" key="1">
    <source>
        <dbReference type="ARBA" id="ARBA00005422"/>
    </source>
</evidence>
<dbReference type="InterPro" id="IPR036877">
    <property type="entry name" value="SUI1_dom_sf"/>
</dbReference>
<dbReference type="PIRSF" id="PIRSF037511">
    <property type="entry name" value="Transl_init_SUI1_pro"/>
    <property type="match status" value="1"/>
</dbReference>
<dbReference type="CDD" id="cd11567">
    <property type="entry name" value="YciH_like"/>
    <property type="match status" value="1"/>
</dbReference>
<reference evidence="5 6" key="1">
    <citation type="submission" date="2020-04" db="EMBL/GenBank/DDBJ databases">
        <authorList>
            <person name="De Canck E."/>
        </authorList>
    </citation>
    <scope>NUCLEOTIDE SEQUENCE [LARGE SCALE GENOMIC DNA]</scope>
    <source>
        <strain evidence="5 6">LMG 26690</strain>
    </source>
</reference>
<dbReference type="AlphaFoldDB" id="A0A6S7ATL6"/>
<keyword evidence="6" id="KW-1185">Reference proteome</keyword>
<gene>
    <name evidence="5" type="primary">yciH</name>
    <name evidence="5" type="ORF">LMG26690_02726</name>
</gene>
<dbReference type="RefSeq" id="WP_175123577.1">
    <property type="nucleotide sequence ID" value="NZ_CADIJM010000004.1"/>
</dbReference>
<dbReference type="InterPro" id="IPR005872">
    <property type="entry name" value="SUI1_arc_bac"/>
</dbReference>
<dbReference type="GO" id="GO:0001731">
    <property type="term" value="P:formation of translation preinitiation complex"/>
    <property type="evidence" value="ECO:0007669"/>
    <property type="project" value="TreeGrafter"/>
</dbReference>
<sequence>MKRAATGGLVYSTETGRMCPQCRQPVAQCQCKAAAAKVPAGDGVARVSRETKGRGGKSVTLVRGLALAPDALNALGKQLRTACGSGGTVKDGVIEVQGDHCDRILEALTKQGHRAKRAGG</sequence>
<evidence type="ECO:0000256" key="3">
    <source>
        <dbReference type="ARBA" id="ARBA00022917"/>
    </source>
</evidence>
<evidence type="ECO:0000313" key="5">
    <source>
        <dbReference type="EMBL" id="CAB3702728.1"/>
    </source>
</evidence>
<accession>A0A6S7ATL6</accession>
<organism evidence="5 6">
    <name type="scientific">Achromobacter animicus</name>
    <dbReference type="NCBI Taxonomy" id="1389935"/>
    <lineage>
        <taxon>Bacteria</taxon>
        <taxon>Pseudomonadati</taxon>
        <taxon>Pseudomonadota</taxon>
        <taxon>Betaproteobacteria</taxon>
        <taxon>Burkholderiales</taxon>
        <taxon>Alcaligenaceae</taxon>
        <taxon>Achromobacter</taxon>
    </lineage>
</organism>
<comment type="similarity">
    <text evidence="1">Belongs to the SUI1 family.</text>
</comment>
<name>A0A6S7ATL6_9BURK</name>
<dbReference type="GO" id="GO:0002188">
    <property type="term" value="P:translation reinitiation"/>
    <property type="evidence" value="ECO:0007669"/>
    <property type="project" value="TreeGrafter"/>
</dbReference>
<dbReference type="Pfam" id="PF01253">
    <property type="entry name" value="SUI1"/>
    <property type="match status" value="1"/>
</dbReference>
<keyword evidence="3" id="KW-0648">Protein biosynthesis</keyword>
<dbReference type="InterPro" id="IPR050318">
    <property type="entry name" value="DENR/SUI1_TIF"/>
</dbReference>
<dbReference type="NCBIfam" id="TIGR01158">
    <property type="entry name" value="SUI1_rel"/>
    <property type="match status" value="1"/>
</dbReference>
<dbReference type="GO" id="GO:0003743">
    <property type="term" value="F:translation initiation factor activity"/>
    <property type="evidence" value="ECO:0007669"/>
    <property type="project" value="InterPro"/>
</dbReference>
<feature type="domain" description="SUI1" evidence="4">
    <location>
        <begin position="46"/>
        <end position="112"/>
    </location>
</feature>
<keyword evidence="2" id="KW-0810">Translation regulation</keyword>
<proteinExistence type="inferred from homology"/>
<dbReference type="NCBIfam" id="NF005297">
    <property type="entry name" value="PRK06824.1"/>
    <property type="match status" value="1"/>
</dbReference>
<dbReference type="PROSITE" id="PS50296">
    <property type="entry name" value="SUI1"/>
    <property type="match status" value="1"/>
</dbReference>
<dbReference type="PANTHER" id="PTHR12789:SF0">
    <property type="entry name" value="DENSITY-REGULATED PROTEIN"/>
    <property type="match status" value="1"/>
</dbReference>
<dbReference type="Gene3D" id="3.30.780.10">
    <property type="entry name" value="SUI1-like domain"/>
    <property type="match status" value="1"/>
</dbReference>
<protein>
    <recommendedName>
        <fullName evidence="4">SUI1 domain-containing protein</fullName>
    </recommendedName>
</protein>
<dbReference type="SUPFAM" id="SSF55159">
    <property type="entry name" value="eIF1-like"/>
    <property type="match status" value="1"/>
</dbReference>
<evidence type="ECO:0000313" key="6">
    <source>
        <dbReference type="Proteomes" id="UP000494214"/>
    </source>
</evidence>
<dbReference type="EMBL" id="CADIJM010000004">
    <property type="protein sequence ID" value="CAB3702728.1"/>
    <property type="molecule type" value="Genomic_DNA"/>
</dbReference>
<dbReference type="InterPro" id="IPR001950">
    <property type="entry name" value="SUI1"/>
</dbReference>